<dbReference type="Pfam" id="PF13715">
    <property type="entry name" value="CarbopepD_reg_2"/>
    <property type="match status" value="1"/>
</dbReference>
<proteinExistence type="predicted"/>
<dbReference type="EMBL" id="CP046401">
    <property type="protein sequence ID" value="QGY46208.1"/>
    <property type="molecule type" value="Genomic_DNA"/>
</dbReference>
<reference evidence="1 2" key="1">
    <citation type="submission" date="2019-11" db="EMBL/GenBank/DDBJ databases">
        <authorList>
            <person name="Zheng R.K."/>
            <person name="Sun C.M."/>
        </authorList>
    </citation>
    <scope>NUCLEOTIDE SEQUENCE [LARGE SCALE GENOMIC DNA]</scope>
    <source>
        <strain evidence="1 2">WC007</strain>
    </source>
</reference>
<dbReference type="KEGG" id="mcos:GM418_21845"/>
<name>A0A6I6JYG4_9BACT</name>
<keyword evidence="2" id="KW-1185">Reference proteome</keyword>
<accession>A0A6I6JYG4</accession>
<protein>
    <recommendedName>
        <fullName evidence="3">Carboxypeptidase-like regulatory domain-containing protein</fullName>
    </recommendedName>
</protein>
<dbReference type="SUPFAM" id="SSF49464">
    <property type="entry name" value="Carboxypeptidase regulatory domain-like"/>
    <property type="match status" value="1"/>
</dbReference>
<evidence type="ECO:0000313" key="1">
    <source>
        <dbReference type="EMBL" id="QGY46208.1"/>
    </source>
</evidence>
<gene>
    <name evidence="1" type="ORF">GM418_21845</name>
</gene>
<evidence type="ECO:0000313" key="2">
    <source>
        <dbReference type="Proteomes" id="UP000428260"/>
    </source>
</evidence>
<sequence length="523" mass="60621">MKIIFLLFIIIPIVTITGNAQTGSKTTYLNVLEEIAVKEHLELSYSPDLVSLSDSTDFSFSANIDSCLAQLQNLLNSKITQTNTHLIITSKIPAFIHLQGKVVDAETGEFLPYANILIEKAGTGTITNTNGEFDFKIQGRFAGSLALFSFLGYEHNKINITNSDDESLVIKMQPRPYTLSDIYVLPSGTEAVDIVKRAVKNIKRNYAHTTSQMEAFYRNTNYRDTVASQLIEAALLIEDKGINKPTETTRIQIQEIRRSTNYLVPRSKKEEGFITAMDKYFGHRNMIYKSYSNAVRSYRSDWWYSPLTDYENFLYEFAGFEWLDSIKVYKIKFIYNVLWPDGTRASESKNSESAGYIYINSKDWAILKIESWLKFFGEHSKKFSGKEESILSKSETTYQKINGKYFLKYKRGTTSPNGKFMIYKNPEALENEKIVKERQLAGYVLLISKVVTNKKEMDKIRYREKLDREENSYKTVYPYHPEFWKDFNILKENPLEEKFIQEMEWEKSLDIQFEENSSNHAEN</sequence>
<dbReference type="RefSeq" id="WP_158869345.1">
    <property type="nucleotide sequence ID" value="NZ_CP046401.1"/>
</dbReference>
<evidence type="ECO:0008006" key="3">
    <source>
        <dbReference type="Google" id="ProtNLM"/>
    </source>
</evidence>
<dbReference type="InterPro" id="IPR008969">
    <property type="entry name" value="CarboxyPept-like_regulatory"/>
</dbReference>
<dbReference type="AlphaFoldDB" id="A0A6I6JYG4"/>
<dbReference type="Proteomes" id="UP000428260">
    <property type="component" value="Chromosome"/>
</dbReference>
<organism evidence="1 2">
    <name type="scientific">Maribellus comscasis</name>
    <dbReference type="NCBI Taxonomy" id="2681766"/>
    <lineage>
        <taxon>Bacteria</taxon>
        <taxon>Pseudomonadati</taxon>
        <taxon>Bacteroidota</taxon>
        <taxon>Bacteroidia</taxon>
        <taxon>Marinilabiliales</taxon>
        <taxon>Prolixibacteraceae</taxon>
        <taxon>Maribellus</taxon>
    </lineage>
</organism>